<dbReference type="Pfam" id="PF00032">
    <property type="entry name" value="Cytochrom_B_C"/>
    <property type="match status" value="1"/>
</dbReference>
<comment type="function">
    <text evidence="1 20">Component of the ubiquinol-cytochrome c reductase complex (complex III or cytochrome b-c1 complex) that is part of the mitochondrial respiratory chain. The b-c1 complex mediates electron transfer from ubiquinol to cytochrome c. Contributes to the generation of a proton gradient across the mitochondrial membrane that is then used for ATP synthesis.</text>
</comment>
<dbReference type="InterPro" id="IPR036150">
    <property type="entry name" value="Cyt_b/b6_C_sf"/>
</dbReference>
<dbReference type="GO" id="GO:0016491">
    <property type="term" value="F:oxidoreductase activity"/>
    <property type="evidence" value="ECO:0007669"/>
    <property type="project" value="UniProtKB-UniRule"/>
</dbReference>
<keyword evidence="8 20" id="KW-0812">Transmembrane</keyword>
<dbReference type="PANTHER" id="PTHR19271">
    <property type="entry name" value="CYTOCHROME B"/>
    <property type="match status" value="1"/>
</dbReference>
<dbReference type="InterPro" id="IPR016174">
    <property type="entry name" value="Di-haem_cyt_TM"/>
</dbReference>
<feature type="transmembrane region" description="Helical" evidence="20">
    <location>
        <begin position="30"/>
        <end position="52"/>
    </location>
</feature>
<evidence type="ECO:0000256" key="8">
    <source>
        <dbReference type="ARBA" id="ARBA00022692"/>
    </source>
</evidence>
<feature type="transmembrane region" description="Helical" evidence="20">
    <location>
        <begin position="115"/>
        <end position="133"/>
    </location>
</feature>
<evidence type="ECO:0000256" key="16">
    <source>
        <dbReference type="ARBA" id="ARBA00023136"/>
    </source>
</evidence>
<dbReference type="InterPro" id="IPR005798">
    <property type="entry name" value="Cyt_b/b6_C"/>
</dbReference>
<dbReference type="PROSITE" id="PS51002">
    <property type="entry name" value="CYTB_NTER"/>
    <property type="match status" value="1"/>
</dbReference>
<feature type="binding site" description="axial binding residue" evidence="19">
    <location>
        <position position="83"/>
    </location>
    <ligand>
        <name>heme b</name>
        <dbReference type="ChEBI" id="CHEBI:60344"/>
        <label>b562</label>
    </ligand>
    <ligandPart>
        <name>Fe</name>
        <dbReference type="ChEBI" id="CHEBI:18248"/>
    </ligandPart>
</feature>
<dbReference type="CDD" id="cd00284">
    <property type="entry name" value="Cytochrome_b_N"/>
    <property type="match status" value="1"/>
</dbReference>
<comment type="cofactor">
    <cofactor evidence="20">
        <name>heme b</name>
        <dbReference type="ChEBI" id="CHEBI:60344"/>
    </cofactor>
    <text evidence="20">Binds 2 heme groups non-covalently.</text>
</comment>
<gene>
    <name evidence="23" type="primary">cytb</name>
</gene>
<feature type="binding site" description="axial binding residue" evidence="19">
    <location>
        <position position="196"/>
    </location>
    <ligand>
        <name>heme b</name>
        <dbReference type="ChEBI" id="CHEBI:60344"/>
        <label>b566</label>
    </ligand>
    <ligandPart>
        <name>Fe</name>
        <dbReference type="ChEBI" id="CHEBI:18248"/>
    </ligandPart>
</feature>
<evidence type="ECO:0000256" key="3">
    <source>
        <dbReference type="ARBA" id="ARBA00011088"/>
    </source>
</evidence>
<dbReference type="GO" id="GO:0005743">
    <property type="term" value="C:mitochondrial inner membrane"/>
    <property type="evidence" value="ECO:0007669"/>
    <property type="project" value="UniProtKB-SubCell"/>
</dbReference>
<feature type="transmembrane region" description="Helical" evidence="20">
    <location>
        <begin position="140"/>
        <end position="158"/>
    </location>
</feature>
<dbReference type="AlphaFoldDB" id="A0A0N7IDG1"/>
<dbReference type="EMBL" id="KP410607">
    <property type="protein sequence ID" value="ALJ53328.1"/>
    <property type="molecule type" value="Genomic_DNA"/>
</dbReference>
<evidence type="ECO:0000256" key="10">
    <source>
        <dbReference type="ARBA" id="ARBA00022792"/>
    </source>
</evidence>
<protein>
    <recommendedName>
        <fullName evidence="4 20">Cytochrome b</fullName>
    </recommendedName>
</protein>
<evidence type="ECO:0000256" key="12">
    <source>
        <dbReference type="ARBA" id="ARBA00022989"/>
    </source>
</evidence>
<keyword evidence="6 19" id="KW-0349">Heme</keyword>
<feature type="binding site" description="axial binding residue" evidence="19">
    <location>
        <position position="97"/>
    </location>
    <ligand>
        <name>heme b</name>
        <dbReference type="ChEBI" id="CHEBI:60344"/>
        <label>b566</label>
    </ligand>
    <ligandPart>
        <name>Fe</name>
        <dbReference type="ChEBI" id="CHEBI:18248"/>
    </ligandPart>
</feature>
<proteinExistence type="inferred from homology"/>
<keyword evidence="10" id="KW-0999">Mitochondrion inner membrane</keyword>
<feature type="binding site" evidence="18">
    <location>
        <position position="201"/>
    </location>
    <ligand>
        <name>a ubiquinone</name>
        <dbReference type="ChEBI" id="CHEBI:16389"/>
    </ligand>
</feature>
<keyword evidence="16 20" id="KW-0472">Membrane</keyword>
<comment type="subcellular location">
    <subcellularLocation>
        <location evidence="2">Mitochondrion inner membrane</location>
        <topology evidence="2">Multi-pass membrane protein</topology>
    </subcellularLocation>
</comment>
<comment type="similarity">
    <text evidence="17 20">Belongs to the cytochrome b family.</text>
</comment>
<dbReference type="GO" id="GO:0045275">
    <property type="term" value="C:respiratory chain complex III"/>
    <property type="evidence" value="ECO:0007669"/>
    <property type="project" value="InterPro"/>
</dbReference>
<dbReference type="PIRSF" id="PIRSF038885">
    <property type="entry name" value="COB"/>
    <property type="match status" value="1"/>
</dbReference>
<dbReference type="InterPro" id="IPR027387">
    <property type="entry name" value="Cytb/b6-like_sf"/>
</dbReference>
<evidence type="ECO:0000256" key="15">
    <source>
        <dbReference type="ARBA" id="ARBA00023128"/>
    </source>
</evidence>
<feature type="binding site" description="axial binding residue" evidence="19">
    <location>
        <position position="182"/>
    </location>
    <ligand>
        <name>heme b</name>
        <dbReference type="ChEBI" id="CHEBI:60344"/>
        <label>b562</label>
    </ligand>
    <ligandPart>
        <name>Fe</name>
        <dbReference type="ChEBI" id="CHEBI:18248"/>
    </ligandPart>
</feature>
<evidence type="ECO:0000259" key="22">
    <source>
        <dbReference type="PROSITE" id="PS51003"/>
    </source>
</evidence>
<dbReference type="InterPro" id="IPR048260">
    <property type="entry name" value="Cytochrome_b_C_euk/bac"/>
</dbReference>
<feature type="transmembrane region" description="Helical" evidence="20">
    <location>
        <begin position="81"/>
        <end position="103"/>
    </location>
</feature>
<evidence type="ECO:0000256" key="1">
    <source>
        <dbReference type="ARBA" id="ARBA00002566"/>
    </source>
</evidence>
<dbReference type="SUPFAM" id="SSF81342">
    <property type="entry name" value="Transmembrane di-heme cytochromes"/>
    <property type="match status" value="1"/>
</dbReference>
<evidence type="ECO:0000256" key="6">
    <source>
        <dbReference type="ARBA" id="ARBA00022617"/>
    </source>
</evidence>
<keyword evidence="12 20" id="KW-1133">Transmembrane helix</keyword>
<evidence type="ECO:0000256" key="7">
    <source>
        <dbReference type="ARBA" id="ARBA00022660"/>
    </source>
</evidence>
<comment type="cofactor">
    <cofactor evidence="19">
        <name>heme</name>
        <dbReference type="ChEBI" id="CHEBI:30413"/>
    </cofactor>
    <text evidence="19">Binds 2 heme groups non-covalently.</text>
</comment>
<keyword evidence="5 20" id="KW-0813">Transport</keyword>
<keyword evidence="13 19" id="KW-0408">Iron</keyword>
<organism evidence="23">
    <name type="scientific">Xanthonycticebus pygmaeus</name>
    <name type="common">Pygmy slow loris</name>
    <name type="synonym">Nycticebus pygmaeus</name>
    <dbReference type="NCBI Taxonomy" id="101278"/>
    <lineage>
        <taxon>Eukaryota</taxon>
        <taxon>Metazoa</taxon>
        <taxon>Chordata</taxon>
        <taxon>Craniata</taxon>
        <taxon>Vertebrata</taxon>
        <taxon>Euteleostomi</taxon>
        <taxon>Mammalia</taxon>
        <taxon>Eutheria</taxon>
        <taxon>Euarchontoglires</taxon>
        <taxon>Primates</taxon>
        <taxon>Strepsirrhini</taxon>
        <taxon>Lorisiformes</taxon>
        <taxon>Lorisidae</taxon>
        <taxon>Xanthonycticebus</taxon>
    </lineage>
</organism>
<evidence type="ECO:0000256" key="19">
    <source>
        <dbReference type="PIRSR" id="PIRSR038885-2"/>
    </source>
</evidence>
<feature type="transmembrane region" description="Helical" evidence="20">
    <location>
        <begin position="288"/>
        <end position="307"/>
    </location>
</feature>
<dbReference type="SUPFAM" id="SSF81648">
    <property type="entry name" value="a domain/subunit of cytochrome bc1 complex (Ubiquinol-cytochrome c reductase)"/>
    <property type="match status" value="1"/>
</dbReference>
<geneLocation type="mitochondrion" evidence="23"/>
<evidence type="ECO:0000259" key="21">
    <source>
        <dbReference type="PROSITE" id="PS51002"/>
    </source>
</evidence>
<dbReference type="InterPro" id="IPR048259">
    <property type="entry name" value="Cytochrome_b_N_euk/bac"/>
</dbReference>
<evidence type="ECO:0000256" key="11">
    <source>
        <dbReference type="ARBA" id="ARBA00022982"/>
    </source>
</evidence>
<evidence type="ECO:0000256" key="5">
    <source>
        <dbReference type="ARBA" id="ARBA00022448"/>
    </source>
</evidence>
<dbReference type="GO" id="GO:0008121">
    <property type="term" value="F:quinol-cytochrome-c reductase activity"/>
    <property type="evidence" value="ECO:0007669"/>
    <property type="project" value="InterPro"/>
</dbReference>
<sequence length="379" mass="42678">MTNIRKNHPLMKIINHSFIDLPSPSNISSWWNFGSLLGLCLMIQIITGLFLAMHYTSDTTTAFSSVAHICRDVNYGWIIRYLHANGASMFFLCLFIHVGRGLYYGSFTLLDTWNIGVMLLLAVMATAFMGYVLPWGQVSFWGATVITNLLSAIPYIGMNLVEWIWGGFSVDKATLTRFFAFHFILPFIITALVMIHLIFLHETGSNNPSGISSDSDKIPFHPYYSFKDLLGAIFLLTTLSVLVLFSPDLLGDPDNYTPANPLITPPHIKPEWYFLFAYAILRSIPNKLGGVMALAMSILILALIPHLHTAKQRSMMFRPLSQCLFWVLVANLLTLTWIGGQPVENPFIIIGQTASILYFLTILVLMPLTSLFENKLLKW</sequence>
<reference evidence="23" key="1">
    <citation type="journal article" date="2015" name="Zool. J. Linn. Soc.">
        <title>Remarkable ancient divergences amongst neglected lorisiform primates.</title>
        <authorList>
            <person name="Pozzi L."/>
            <person name="Nekaris K.A.I."/>
            <person name="Perkin A."/>
            <person name="Bearder S.K."/>
            <person name="Pimley E.R."/>
            <person name="Schulze H."/>
            <person name="Streicher U."/>
            <person name="Nadler T."/>
            <person name="Kitchener A."/>
            <person name="Zischler H."/>
            <person name="Zinner D."/>
            <person name="Roos C."/>
        </authorList>
    </citation>
    <scope>NUCLEOTIDE SEQUENCE</scope>
</reference>
<keyword evidence="14" id="KW-0830">Ubiquinone</keyword>
<feature type="domain" description="Cytochrome b/b6 N-terminal region profile" evidence="21">
    <location>
        <begin position="1"/>
        <end position="209"/>
    </location>
</feature>
<dbReference type="InterPro" id="IPR005797">
    <property type="entry name" value="Cyt_b/b6_N"/>
</dbReference>
<dbReference type="PROSITE" id="PS51003">
    <property type="entry name" value="CYTB_CTER"/>
    <property type="match status" value="1"/>
</dbReference>
<evidence type="ECO:0000256" key="17">
    <source>
        <dbReference type="ARBA" id="ARBA00061233"/>
    </source>
</evidence>
<evidence type="ECO:0000256" key="2">
    <source>
        <dbReference type="ARBA" id="ARBA00004448"/>
    </source>
</evidence>
<dbReference type="CDD" id="cd00290">
    <property type="entry name" value="cytochrome_b_C"/>
    <property type="match status" value="1"/>
</dbReference>
<dbReference type="GO" id="GO:0006122">
    <property type="term" value="P:mitochondrial electron transport, ubiquinol to cytochrome c"/>
    <property type="evidence" value="ECO:0007669"/>
    <property type="project" value="TreeGrafter"/>
</dbReference>
<evidence type="ECO:0000256" key="14">
    <source>
        <dbReference type="ARBA" id="ARBA00023075"/>
    </source>
</evidence>
<keyword evidence="15 20" id="KW-0496">Mitochondrion</keyword>
<keyword evidence="11 20" id="KW-0249">Electron transport</keyword>
<evidence type="ECO:0000256" key="18">
    <source>
        <dbReference type="PIRSR" id="PIRSR038885-1"/>
    </source>
</evidence>
<feature type="transmembrane region" description="Helical" evidence="20">
    <location>
        <begin position="229"/>
        <end position="246"/>
    </location>
</feature>
<comment type="subunit">
    <text evidence="3">The cytochrome bc1 complex contains 11 subunits: 3 respiratory subunits (MT-CYB, CYC1 and UQCRFS1), 2 core proteins (UQCRC1 and UQCRC2) and 6 low-molecular weight proteins (UQCRH/QCR6, UQCRB/QCR7, UQCRQ/QCR8, UQCR10/QCR9, UQCR11/QCR10 and a cleavage product of UQCRFS1). This cytochrome bc1 complex then forms a dimer.</text>
</comment>
<dbReference type="GO" id="GO:0046872">
    <property type="term" value="F:metal ion binding"/>
    <property type="evidence" value="ECO:0007669"/>
    <property type="project" value="UniProtKB-UniRule"/>
</dbReference>
<evidence type="ECO:0000313" key="23">
    <source>
        <dbReference type="EMBL" id="ALJ53328.1"/>
    </source>
</evidence>
<keyword evidence="7 20" id="KW-0679">Respiratory chain</keyword>
<accession>A0A0N7IDG1</accession>
<dbReference type="Gene3D" id="1.20.810.10">
    <property type="entry name" value="Cytochrome Bc1 Complex, Chain C"/>
    <property type="match status" value="1"/>
</dbReference>
<keyword evidence="9 19" id="KW-0479">Metal-binding</keyword>
<evidence type="ECO:0000256" key="4">
    <source>
        <dbReference type="ARBA" id="ARBA00013531"/>
    </source>
</evidence>
<feature type="domain" description="Cytochrome b/b6 C-terminal region profile" evidence="22">
    <location>
        <begin position="210"/>
        <end position="379"/>
    </location>
</feature>
<evidence type="ECO:0000256" key="13">
    <source>
        <dbReference type="ARBA" id="ARBA00023004"/>
    </source>
</evidence>
<dbReference type="InterPro" id="IPR030689">
    <property type="entry name" value="Cytochrome_b"/>
</dbReference>
<feature type="transmembrane region" description="Helical" evidence="20">
    <location>
        <begin position="346"/>
        <end position="368"/>
    </location>
</feature>
<evidence type="ECO:0000256" key="20">
    <source>
        <dbReference type="RuleBase" id="RU362117"/>
    </source>
</evidence>
<dbReference type="PANTHER" id="PTHR19271:SF16">
    <property type="entry name" value="CYTOCHROME B"/>
    <property type="match status" value="1"/>
</dbReference>
<dbReference type="FunFam" id="1.20.810.10:FF:000002">
    <property type="entry name" value="Cytochrome b"/>
    <property type="match status" value="1"/>
</dbReference>
<feature type="transmembrane region" description="Helical" evidence="20">
    <location>
        <begin position="178"/>
        <end position="200"/>
    </location>
</feature>
<evidence type="ECO:0000256" key="9">
    <source>
        <dbReference type="ARBA" id="ARBA00022723"/>
    </source>
</evidence>
<feature type="transmembrane region" description="Helical" evidence="20">
    <location>
        <begin position="319"/>
        <end position="340"/>
    </location>
</feature>
<name>A0A0N7IDG1_XANPY</name>
<dbReference type="Pfam" id="PF00033">
    <property type="entry name" value="Cytochrome_B"/>
    <property type="match status" value="1"/>
</dbReference>